<proteinExistence type="predicted"/>
<dbReference type="InterPro" id="IPR056823">
    <property type="entry name" value="TEN-like_YD-shell"/>
</dbReference>
<dbReference type="NCBIfam" id="TIGR01643">
    <property type="entry name" value="YD_repeat_2x"/>
    <property type="match status" value="5"/>
</dbReference>
<dbReference type="InterPro" id="IPR006530">
    <property type="entry name" value="YD"/>
</dbReference>
<dbReference type="InterPro" id="IPR012334">
    <property type="entry name" value="Pectin_lyas_fold"/>
</dbReference>
<reference evidence="3 4" key="1">
    <citation type="submission" date="2016-10" db="EMBL/GenBank/DDBJ databases">
        <authorList>
            <person name="de Groot N.N."/>
        </authorList>
    </citation>
    <scope>NUCLEOTIDE SEQUENCE [LARGE SCALE GENOMIC DNA]</scope>
    <source>
        <strain evidence="3 4">AA1</strain>
    </source>
</reference>
<dbReference type="InterPro" id="IPR003961">
    <property type="entry name" value="FN3_dom"/>
</dbReference>
<feature type="domain" description="Fibronectin type-III" evidence="2">
    <location>
        <begin position="1054"/>
        <end position="1147"/>
    </location>
</feature>
<dbReference type="SUPFAM" id="SSF51126">
    <property type="entry name" value="Pectin lyase-like"/>
    <property type="match status" value="1"/>
</dbReference>
<accession>A0A1G5F9M1</accession>
<keyword evidence="4" id="KW-1185">Reference proteome</keyword>
<dbReference type="PROSITE" id="PS50853">
    <property type="entry name" value="FN3"/>
    <property type="match status" value="3"/>
</dbReference>
<dbReference type="EMBL" id="FMUX01000007">
    <property type="protein sequence ID" value="SCY35580.1"/>
    <property type="molecule type" value="Genomic_DNA"/>
</dbReference>
<evidence type="ECO:0000256" key="1">
    <source>
        <dbReference type="ARBA" id="ARBA00022737"/>
    </source>
</evidence>
<dbReference type="NCBIfam" id="TIGR03696">
    <property type="entry name" value="Rhs_assc_core"/>
    <property type="match status" value="1"/>
</dbReference>
<keyword evidence="1" id="KW-0677">Repeat</keyword>
<gene>
    <name evidence="3" type="ORF">SAMN05216233_107219</name>
</gene>
<dbReference type="Gene3D" id="2.60.40.10">
    <property type="entry name" value="Immunoglobulins"/>
    <property type="match status" value="12"/>
</dbReference>
<dbReference type="CDD" id="cd00063">
    <property type="entry name" value="FN3"/>
    <property type="match status" value="2"/>
</dbReference>
<dbReference type="Pfam" id="PF09136">
    <property type="entry name" value="Glucodextran_B"/>
    <property type="match status" value="1"/>
</dbReference>
<dbReference type="InterPro" id="IPR011050">
    <property type="entry name" value="Pectin_lyase_fold/virulence"/>
</dbReference>
<dbReference type="SUPFAM" id="SSF49265">
    <property type="entry name" value="Fibronectin type III"/>
    <property type="match status" value="4"/>
</dbReference>
<evidence type="ECO:0000259" key="2">
    <source>
        <dbReference type="PROSITE" id="PS50853"/>
    </source>
</evidence>
<dbReference type="Pfam" id="PF17957">
    <property type="entry name" value="Big_7"/>
    <property type="match status" value="1"/>
</dbReference>
<dbReference type="Gene3D" id="2.160.20.10">
    <property type="entry name" value="Single-stranded right-handed beta-helix, Pectin lyase-like"/>
    <property type="match status" value="1"/>
</dbReference>
<organism evidence="3 4">
    <name type="scientific">Desulfoluna spongiiphila</name>
    <dbReference type="NCBI Taxonomy" id="419481"/>
    <lineage>
        <taxon>Bacteria</taxon>
        <taxon>Pseudomonadati</taxon>
        <taxon>Thermodesulfobacteriota</taxon>
        <taxon>Desulfobacteria</taxon>
        <taxon>Desulfobacterales</taxon>
        <taxon>Desulfolunaceae</taxon>
        <taxon>Desulfoluna</taxon>
    </lineage>
</organism>
<evidence type="ECO:0000313" key="4">
    <source>
        <dbReference type="Proteomes" id="UP000198870"/>
    </source>
</evidence>
<dbReference type="PANTHER" id="PTHR32305:SF15">
    <property type="entry name" value="PROTEIN RHSA-RELATED"/>
    <property type="match status" value="1"/>
</dbReference>
<dbReference type="PANTHER" id="PTHR32305">
    <property type="match status" value="1"/>
</dbReference>
<dbReference type="SMART" id="SM00060">
    <property type="entry name" value="FN3"/>
    <property type="match status" value="8"/>
</dbReference>
<dbReference type="Proteomes" id="UP000198870">
    <property type="component" value="Unassembled WGS sequence"/>
</dbReference>
<evidence type="ECO:0000313" key="3">
    <source>
        <dbReference type="EMBL" id="SCY35580.1"/>
    </source>
</evidence>
<dbReference type="Gene3D" id="2.180.10.10">
    <property type="entry name" value="RHS repeat-associated core"/>
    <property type="match status" value="2"/>
</dbReference>
<dbReference type="InterPro" id="IPR022385">
    <property type="entry name" value="Rhs_assc_core"/>
</dbReference>
<feature type="domain" description="Fibronectin type-III" evidence="2">
    <location>
        <begin position="270"/>
        <end position="361"/>
    </location>
</feature>
<dbReference type="InterPro" id="IPR050708">
    <property type="entry name" value="T6SS_VgrG/RHS"/>
</dbReference>
<dbReference type="InterPro" id="IPR036116">
    <property type="entry name" value="FN3_sf"/>
</dbReference>
<dbReference type="InterPro" id="IPR039448">
    <property type="entry name" value="Beta_helix"/>
</dbReference>
<protein>
    <submittedName>
        <fullName evidence="3">RHS repeat-associated core domain-containing protein</fullName>
    </submittedName>
</protein>
<dbReference type="Pfam" id="PF25023">
    <property type="entry name" value="TEN_YD-shell"/>
    <property type="match status" value="3"/>
</dbReference>
<dbReference type="InterPro" id="IPR011635">
    <property type="entry name" value="CARDB"/>
</dbReference>
<dbReference type="Pfam" id="PF07705">
    <property type="entry name" value="CARDB"/>
    <property type="match status" value="1"/>
</dbReference>
<dbReference type="Pfam" id="PF00041">
    <property type="entry name" value="fn3"/>
    <property type="match status" value="1"/>
</dbReference>
<dbReference type="Pfam" id="PF13229">
    <property type="entry name" value="Beta_helix"/>
    <property type="match status" value="1"/>
</dbReference>
<dbReference type="InterPro" id="IPR013783">
    <property type="entry name" value="Ig-like_fold"/>
</dbReference>
<dbReference type="STRING" id="419481.SAMN05216233_107219"/>
<sequence length="4215" mass="456942">MYLSGNTFTKNSRQAIEVLRSSIFHDVVWRNEGVPYVVNGPVNVYQPTVNGPVVTLTIEPGTTVKFDNNCRVHIGYGSRMGALFAQGTNELPIIFTSSKNFPKPGDWPGLYFYGGTADSMSVIENCIVEYGTKNMEFHDAKPAVRGNIIRYGSHSGLYYYGNGCDGADVSCNTFMENKVGVYADNNAGPVIQRNNFIKNSGHGVFNNTSGEVKATENWWNDVAGPNSAGDLVHGNVLVDPWLTEKSDCTEVPPTNTPPYAPQFPAPADNAVRVSVVEDGNPVAVVLSWKGGDPNPSDSVVYDVATGMAADALQVIASDLTNPSFDLPGLLEGTTYYWQVTARDTGGLETKGPVWTFTSKGDRPDLVVSEIAVVPEGVIAPDQEVTFTVTVLNDGAGPVVDKFRVSFAMDGAVVLNQDLNTIIPSGESTTISYTWKAVAGDHTLTVTADALSQVDESFEDNNGKDLVLDKILDTIAPELIGTYPVEGASVGKADVVTVRLKDKHGLVDDASVIESFEVKDANDELVEGSVTEAGDLFTFIPQVLPLPDGIYSVAVTAFDDSGNTKTYAFSFVIDAVPPEGLSITGGSTVSGVLAVRPKENRSKHSTIALTGTREEKTSVWINGTQRVGIGSGDWSVSVGMAQGENALEVYLKDEAGNASTALWLDVLVDSVAPSVVSVTPNKDAWLTTVPASVTVRYREETSGLNLVASTLKITNQSNAEIAGNWEHSSDTGLLFTPSFPFGEDTYMVHVALEDTFGNRSALMLNRFSVDFTPPASPVVNPVTSPTHTTTQTIIGTKEPYASVLLEGTEIIGHTEGTSWQHTATLANGDNSFAFSSKDRAGNVSETTTVLIRFDDVAPPALASGILKADGKGIGTVVLLDWRGYNESLHGDVASYRIYLSEAGQFSNVTGMTPVDTVSAGRFLHSVSGLTKGVTYHFAVVPVDRMGNVDPQVHAVAAVPQDTIPPRDVSVLSVTSNASSLLFTWAKPGGNESDITGYRVCFGDDSTGEILAGDQLSYEKSGLSKASKHLFKIYTRDEDGNESTGKAITGYTWLVNPTGLTVTPHSGYADLSWSASSPASHLKNYFVYVKEGGAFSDTAGLTPARTTSATSTRVAGLTDNQTYHFAVTAVNLSGGEDTSVASVEATPVPDLQGPELTDMMFSGAPLTGGLVLTASGIFTLAAADAAGVSRIEFYLDDTLVATDVNGSNGYSFAFDILSVEDGAHTLLIKAYDTLGNRSEFSVSVTVQLALPGAPVITSPADGFVTNQVALTVTGRAEKSSILSFTVNDVDSSIKTHADAQGGFRIELPLAEGENRIVATAENRAGKGPASSPVNVTLDTTIPQVPEGLQAQTRPSGVVKLGWKATQGASGYNIYRAEASFADQSGAHKLNSTPVTAIEYTDMPEQDGQWFYRITAVDAVTNESGLSAEVSAYSDETPPSAVSVTWSPMGPSDPVTGAMAPGRVDLTVTVNEALQAAPFFSVTPEGGFPIPVELKKETSLTYSGSFEIIDSTPSAATHAVFSARDMAGNRGTGIQSGRTVLIDTDGPEVTRLVITPDNPVKNDETEPVSVTVSIALDEKAKEGVLPELSYLLSADGRTEEGITNLREVASPQGTAQAWQGHFTLPADGGLDAPESLRFVFHAVDELGNESTKIAAPNHFQVYQGDLPPFAAPFGLTATALSGGKIGLDWKEVEGAVSYQLYRQAPGDAELTPLGDRVVDALYHMDQTEEDGTYRYAVASVRFDNGEESESPLSAAVEVTADSVAPDRPSGLELVLIPQGIMATWAEPSGSGDVHYRLYRSSGDELVSVEGLSPVVDRIKGAGALDSSPSYSQHCYAVTAVDEIGNESLPSESVYLNFKLLPVGDLRVVQEDDSLPVIAWAYPDTGAIDGYDIYQGEGDARLKLNDTLLASPTWTDTGYTHDHRVYTVAAVDGAGEKSPERALVLPRLTATLLHEDAMVKRGVMNRLAYRVENLSATPLDRLTLVTTLAGKQHRSELFAVGAEGSVTVPVIVGGYPDLEDEEDTTVTLEVRQNGNDLASIRRSSRISVGTGMLLLQVMNEEFIRGGDGQVRFSLENTGGEDIEIVTAAINGNADAPDIRFLLLDEEENVVTVARFRMALGSSVTTLSSGLTVAKIAPGAVFESDPVTMAVPAAAPEDLTLRAEIGKIFYRCGKPEEVQMPGPSSTRAVSLSDTTYVGDVTSVTPKHSFGEEEIVITGQAVNRKTKEPMPDASLDLVITLNGFERKKEVFTREDGTFCYRFTPPAGESGIYSVCAVHPDLNDHPVQETFAVGKVWVGPNKITVNIPKNYEQKIRVNADVSEGTALANLKLVCRADDQPSGELPNGVHLDLKAPISIGEGGGTARLDFILWADNFASSAEGIVLKAVSDDREEPWATIRVNASFSEAKPALWFTPNHVATGLAREDSVTETVTIENRGLADMEGVSLALVTRDGNKAPDWVTLGSPTDQGTLKVGEKRKISVTFAPHETVPVDSWGFLLRVSSSNHPVTDINLYASVTESGIGKALFKVSDIYTGTLGSDNLPVQGLRGARIRIQNEKVLDVDFSGTTDAYGELLFENLPTGRYKYRITASDHQETIGRLWIKPDMTATEDAFLQYNLVTVEWEVTETTIEDKYEVVLNVTYKTDVPAAVVVAEPASISLPQMAAGDVFQGEIVFTNYGLITAQNVAFTPPNDDGYFRYEFLVDFPETIGAKERVVVPYRVTCISSPDESDAQSTGGGCGTYSNCVRVRAESPCPNDYVSTTSAQSCFSYAIRCAGGGGGGGSGHSGGGGAYYGGSGHGSGGSYSRPTSSGIKGSAGGCSEVPSLLVRAKALYDNAWKAAKDTLKQIKHVVGCYANTLSREYQDDYVDMAVKVPGGVIEIRRDYYGDSWHHRLTDRLVFRTEKTDIYDVQKTIRNINDSAGMTPHEILRYGIAYTKTGDAYVCSTNTLRREDGDGWRWSNGRGNWERYDSLGRMLSFGNRNGVVGKLLYESGPGGAVTGVTDRNDRQVLRIEAEVVDVLGAGVNKVSKITDLADREVGYEYQAIDCSLQGSGSVSAQDKVVNDHCYKMGLHRVTDVLEGVTVFDYGVKTLTIPSSQFAMGASSSQGSGDWNYIFVKSVIEKVTDAKDRATLVITGDDGLSAITDADGNGHAFSYDYDDVKKEYHAEITTTLGMVKEIAYNDKGETVRVAVNGRTVMDIDVQGRRHVVRDEKGNVTTKEYDEWDNLTDIELPDGTSASFEYEHTYQNMTRSVDPGGVVTLYRYDDNGNLIEKTRGADTDLEQVTTYAYNADNLLESVSLKVPEGEEPVASRFTYDDNGNLATMTDPEENTTRFTGYDAMGNPLTMVDPRGYEWTFDYDDMGRLVSQTNPLLQTTSFEYDGANNMSAVVNALLKRFEFRYDDHNNMIKAVDPAEKYATTEYNTDSLPTRMTDQDGKFVTSEYDNEGRLLVTTDGAGNTTRYHYDESPDSWVLSSMPVRIEYPTFTRKLEYDRLQRVVKEIDLDGDTVLRSRKVTYDVSGNVASSMDENQETTHYIYDLFNRLVETTDPMGGVVKRVYDFRGNLVELHDPNKGITYYAYDRNNRLIKLTRPMLQDTSYEYDAMGNRTAVNDTKGQRIEYEYNKVNRIEKVTYFATGDHENPVKTVAFTYDAMGSLKTWDDGSASGSYTYDDFQRKTSETVNYGSFSLSYAYTYYANGQKKSFTGPDGNTVTYAWDDGNRLSTISIPGQGQITNNAFAWNAPEVTTLPGGSTMHHSYDALMRIQSMGAKDPAGKDLMTRGYAYSSTGNMTEKTTEHGTYTYAYDALNRLTAAANPTLPDEAYTYDAMGNRLTSAATSGTWDYNDNNEITKAGAITFAHDANGNMTLKAKGDASLHFAYDIEDRLVRVTDADTKVVATYGYDPFGRRLWKDVGGKQTFFLYADEGLIGEYDSTGNELRSYGWSPDSLWGTSPLWQKTENYFYWYQNDSMGTPQKLIRTSGKTVWSGTFDAFGNVMIDEEIISSNLRFAGQYFDAETGLYYNLNRYYDPETGRYLRVDPMGDGLNLYAYCYNNPNGGIDPWGLCSRKPPGFWESMVPVWGSARAAISDFQNGRYIWGTINTVLAISDVFLIKSIVTGVGKGAFKVGSHTWTATSKWLSKSGWRQYKGQHMHHWLFHRNQGLGKYVPDVIKNQPWNLMAMPNAIFHMSIHGKGKAPFNAAEKIWHGTPRWFKAMLFSGSVRVANTLRK</sequence>
<feature type="domain" description="Fibronectin type-III" evidence="2">
    <location>
        <begin position="963"/>
        <end position="1053"/>
    </location>
</feature>
<name>A0A1G5F9M1_9BACT</name>